<dbReference type="InterPro" id="IPR001487">
    <property type="entry name" value="Bromodomain"/>
</dbReference>
<dbReference type="InterPro" id="IPR009464">
    <property type="entry name" value="PCAF_N"/>
</dbReference>
<evidence type="ECO:0000256" key="6">
    <source>
        <dbReference type="ARBA" id="ARBA00023015"/>
    </source>
</evidence>
<dbReference type="InterPro" id="IPR036427">
    <property type="entry name" value="Bromodomain-like_sf"/>
</dbReference>
<keyword evidence="18" id="KW-1185">Reference proteome</keyword>
<dbReference type="CDD" id="cd05509">
    <property type="entry name" value="Bromo_gcn5_like"/>
    <property type="match status" value="1"/>
</dbReference>
<name>A0A8C5A4B3_GADMO</name>
<dbReference type="SUPFAM" id="SSF47370">
    <property type="entry name" value="Bromodomain"/>
    <property type="match status" value="1"/>
</dbReference>
<dbReference type="Gene3D" id="3.40.630.30">
    <property type="match status" value="1"/>
</dbReference>
<feature type="domain" description="N-acetyltransferase" evidence="16">
    <location>
        <begin position="294"/>
        <end position="447"/>
    </location>
</feature>
<accession>A0A8C5A4B3</accession>
<dbReference type="GO" id="GO:0005634">
    <property type="term" value="C:nucleus"/>
    <property type="evidence" value="ECO:0007669"/>
    <property type="project" value="UniProtKB-SubCell"/>
</dbReference>
<reference evidence="17" key="1">
    <citation type="submission" date="2025-08" db="UniProtKB">
        <authorList>
            <consortium name="Ensembl"/>
        </authorList>
    </citation>
    <scope>IDENTIFICATION</scope>
</reference>
<keyword evidence="9" id="KW-0206">Cytoskeleton</keyword>
<evidence type="ECO:0000256" key="3">
    <source>
        <dbReference type="ARBA" id="ARBA00008607"/>
    </source>
</evidence>
<evidence type="ECO:0000256" key="5">
    <source>
        <dbReference type="ARBA" id="ARBA00022679"/>
    </source>
</evidence>
<evidence type="ECO:0000256" key="14">
    <source>
        <dbReference type="SAM" id="MobiDB-lite"/>
    </source>
</evidence>
<organism evidence="17 18">
    <name type="scientific">Gadus morhua</name>
    <name type="common">Atlantic cod</name>
    <dbReference type="NCBI Taxonomy" id="8049"/>
    <lineage>
        <taxon>Eukaryota</taxon>
        <taxon>Metazoa</taxon>
        <taxon>Chordata</taxon>
        <taxon>Craniata</taxon>
        <taxon>Vertebrata</taxon>
        <taxon>Euteleostomi</taxon>
        <taxon>Actinopterygii</taxon>
        <taxon>Neopterygii</taxon>
        <taxon>Teleostei</taxon>
        <taxon>Neoteleostei</taxon>
        <taxon>Acanthomorphata</taxon>
        <taxon>Zeiogadaria</taxon>
        <taxon>Gadariae</taxon>
        <taxon>Gadiformes</taxon>
        <taxon>Gadoidei</taxon>
        <taxon>Gadidae</taxon>
        <taxon>Gadus</taxon>
    </lineage>
</organism>
<dbReference type="GeneTree" id="ENSGT00940000158799"/>
<keyword evidence="8" id="KW-0804">Transcription</keyword>
<evidence type="ECO:0000256" key="10">
    <source>
        <dbReference type="ARBA" id="ARBA00023242"/>
    </source>
</evidence>
<comment type="similarity">
    <text evidence="3">Belongs to the acetyltransferase family. GCN5 subfamily.</text>
</comment>
<comment type="catalytic activity">
    <reaction evidence="12">
        <text>L-lysyl-[histone] + acetyl-CoA = N(6)-acetyl-L-lysyl-[histone] + CoA + H(+)</text>
        <dbReference type="Rhea" id="RHEA:21992"/>
        <dbReference type="Rhea" id="RHEA-COMP:9845"/>
        <dbReference type="Rhea" id="RHEA-COMP:11338"/>
        <dbReference type="ChEBI" id="CHEBI:15378"/>
        <dbReference type="ChEBI" id="CHEBI:29969"/>
        <dbReference type="ChEBI" id="CHEBI:57287"/>
        <dbReference type="ChEBI" id="CHEBI:57288"/>
        <dbReference type="ChEBI" id="CHEBI:61930"/>
        <dbReference type="EC" id="2.3.1.48"/>
    </reaction>
    <physiologicalReaction direction="left-to-right" evidence="12">
        <dbReference type="Rhea" id="RHEA:21993"/>
    </physiologicalReaction>
</comment>
<sequence>MALQPRLLQAQSSGSAGSNTASTGSGSANSDPARPGLSQQQRASQKKAQVRAFPRAKKLEKLGVFSACKASDTCKCNGWKNPNPPTATRMDLQPQAASLSEPCRSCGHALADHVSHLENVSEEEINRLLGMVVDVENLFMSVHKEEDTDTKFLSMLEEEIYGENSPIWEADFTIPASEGTPLGHQTGISSTSVSLTPSLVKGMSGVSSLGSADKSGAEPATGEKRKLPEAMTLEDAKRIRVMGDIPMELVNEVMMTITDPAAMLGPETNLLTPNAARDETARLEERRGIIEFHVIGNSLSQKSNKKILMWLVGLQNVFSHQLPRMPKEYITRLVFDPKHKTLALIKDGRVIGGICFRMFPTQGFTEIVFCAVTSNEQVKGYGTHLMNHLKEYHIKHSILFFLTYADEYAIGYFKKQGFSKDIKVPKSLYLGYIKDYEGATLMECELNPRIPYTELSHIIKRQKEIIKKLIERKQSQIRKVYPGLTCFKEGVRQIPVESIPGIRETGWKPSSKDKCKEVKDPDLLYNMLKNLLAQIKTHPEAWPFMEPVKKSEAPDYYEIIRFPIDLKTMTERLKNRYYVTKKLFIADLQRIITNCREYNPADSEYCKCANTLEKFFYFKLKDGGLIEK</sequence>
<dbReference type="PANTHER" id="PTHR45750:SF1">
    <property type="entry name" value="HISTONE ACETYLTRANSFERASE KAT2A"/>
    <property type="match status" value="1"/>
</dbReference>
<dbReference type="CDD" id="cd04301">
    <property type="entry name" value="NAT_SF"/>
    <property type="match status" value="1"/>
</dbReference>
<dbReference type="PROSITE" id="PS50014">
    <property type="entry name" value="BROMODOMAIN_2"/>
    <property type="match status" value="1"/>
</dbReference>
<keyword evidence="7 13" id="KW-0103">Bromodomain</keyword>
<evidence type="ECO:0000256" key="1">
    <source>
        <dbReference type="ARBA" id="ARBA00004123"/>
    </source>
</evidence>
<dbReference type="PROSITE" id="PS00633">
    <property type="entry name" value="BROMODOMAIN_1"/>
    <property type="match status" value="1"/>
</dbReference>
<proteinExistence type="inferred from homology"/>
<dbReference type="InterPro" id="IPR018359">
    <property type="entry name" value="Bromodomain_CS"/>
</dbReference>
<keyword evidence="10" id="KW-0539">Nucleus</keyword>
<dbReference type="GO" id="GO:0043992">
    <property type="term" value="F:histone H3K9 acetyltransferase activity"/>
    <property type="evidence" value="ECO:0007669"/>
    <property type="project" value="UniProtKB-ARBA"/>
</dbReference>
<comment type="subcellular location">
    <subcellularLocation>
        <location evidence="2">Cytoplasm</location>
        <location evidence="2">Cytoskeleton</location>
        <location evidence="2">Microtubule organizing center</location>
        <location evidence="2">Centrosome</location>
    </subcellularLocation>
    <subcellularLocation>
        <location evidence="1">Nucleus</location>
    </subcellularLocation>
</comment>
<evidence type="ECO:0000256" key="8">
    <source>
        <dbReference type="ARBA" id="ARBA00023163"/>
    </source>
</evidence>
<evidence type="ECO:0000313" key="18">
    <source>
        <dbReference type="Proteomes" id="UP000694546"/>
    </source>
</evidence>
<dbReference type="Pfam" id="PF06466">
    <property type="entry name" value="PCAF_N"/>
    <property type="match status" value="1"/>
</dbReference>
<dbReference type="PROSITE" id="PS51186">
    <property type="entry name" value="GNAT"/>
    <property type="match status" value="1"/>
</dbReference>
<dbReference type="GO" id="GO:0005813">
    <property type="term" value="C:centrosome"/>
    <property type="evidence" value="ECO:0007669"/>
    <property type="project" value="UniProtKB-SubCell"/>
</dbReference>
<keyword evidence="11" id="KW-0012">Acyltransferase</keyword>
<dbReference type="GO" id="GO:0060173">
    <property type="term" value="P:limb development"/>
    <property type="evidence" value="ECO:0007669"/>
    <property type="project" value="UniProtKB-ARBA"/>
</dbReference>
<dbReference type="Gene3D" id="1.20.920.10">
    <property type="entry name" value="Bromodomain-like"/>
    <property type="match status" value="1"/>
</dbReference>
<evidence type="ECO:0000313" key="17">
    <source>
        <dbReference type="Ensembl" id="ENSGMOP00000025905.1"/>
    </source>
</evidence>
<dbReference type="GO" id="GO:0060349">
    <property type="term" value="P:bone morphogenesis"/>
    <property type="evidence" value="ECO:0007669"/>
    <property type="project" value="UniProtKB-ARBA"/>
</dbReference>
<keyword evidence="6" id="KW-0805">Transcription regulation</keyword>
<feature type="compositionally biased region" description="Low complexity" evidence="14">
    <location>
        <begin position="9"/>
        <end position="30"/>
    </location>
</feature>
<evidence type="ECO:0000256" key="11">
    <source>
        <dbReference type="ARBA" id="ARBA00023315"/>
    </source>
</evidence>
<dbReference type="PRINTS" id="PR00503">
    <property type="entry name" value="BROMODOMAIN"/>
</dbReference>
<dbReference type="Ensembl" id="ENSGMOT00000056470.1">
    <property type="protein sequence ID" value="ENSGMOP00000025905.1"/>
    <property type="gene ID" value="ENSGMOG00000015110.2"/>
</dbReference>
<evidence type="ECO:0000256" key="13">
    <source>
        <dbReference type="PROSITE-ProRule" id="PRU00035"/>
    </source>
</evidence>
<dbReference type="InterPro" id="IPR000182">
    <property type="entry name" value="GNAT_dom"/>
</dbReference>
<dbReference type="GO" id="GO:0140672">
    <property type="term" value="C:ATAC complex"/>
    <property type="evidence" value="ECO:0007669"/>
    <property type="project" value="TreeGrafter"/>
</dbReference>
<evidence type="ECO:0000259" key="16">
    <source>
        <dbReference type="PROSITE" id="PS51186"/>
    </source>
</evidence>
<protein>
    <recommendedName>
        <fullName evidence="4">histone acetyltransferase</fullName>
        <ecNumber evidence="4">2.3.1.48</ecNumber>
    </recommendedName>
</protein>
<feature type="region of interest" description="Disordered" evidence="14">
    <location>
        <begin position="1"/>
        <end position="51"/>
    </location>
</feature>
<evidence type="ECO:0000259" key="15">
    <source>
        <dbReference type="PROSITE" id="PS50014"/>
    </source>
</evidence>
<dbReference type="GO" id="GO:0061035">
    <property type="term" value="P:regulation of cartilage development"/>
    <property type="evidence" value="ECO:0007669"/>
    <property type="project" value="UniProtKB-ARBA"/>
</dbReference>
<evidence type="ECO:0000256" key="9">
    <source>
        <dbReference type="ARBA" id="ARBA00023212"/>
    </source>
</evidence>
<dbReference type="AlphaFoldDB" id="A0A8C5A4B3"/>
<dbReference type="GO" id="GO:1903010">
    <property type="term" value="P:regulation of bone development"/>
    <property type="evidence" value="ECO:0007669"/>
    <property type="project" value="UniProtKB-ARBA"/>
</dbReference>
<evidence type="ECO:0000256" key="12">
    <source>
        <dbReference type="ARBA" id="ARBA00048940"/>
    </source>
</evidence>
<evidence type="ECO:0000256" key="2">
    <source>
        <dbReference type="ARBA" id="ARBA00004300"/>
    </source>
</evidence>
<dbReference type="GO" id="GO:0045944">
    <property type="term" value="P:positive regulation of transcription by RNA polymerase II"/>
    <property type="evidence" value="ECO:0007669"/>
    <property type="project" value="TreeGrafter"/>
</dbReference>
<dbReference type="Pfam" id="PF00583">
    <property type="entry name" value="Acetyltransf_1"/>
    <property type="match status" value="1"/>
</dbReference>
<dbReference type="PANTHER" id="PTHR45750">
    <property type="entry name" value="GH11602P"/>
    <property type="match status" value="1"/>
</dbReference>
<keyword evidence="5" id="KW-0808">Transferase</keyword>
<evidence type="ECO:0000256" key="7">
    <source>
        <dbReference type="ARBA" id="ARBA00023117"/>
    </source>
</evidence>
<reference evidence="17" key="2">
    <citation type="submission" date="2025-09" db="UniProtKB">
        <authorList>
            <consortium name="Ensembl"/>
        </authorList>
    </citation>
    <scope>IDENTIFICATION</scope>
</reference>
<keyword evidence="9" id="KW-0963">Cytoplasm</keyword>
<dbReference type="InterPro" id="IPR016181">
    <property type="entry name" value="Acyl_CoA_acyltransferase"/>
</dbReference>
<feature type="domain" description="Bromo" evidence="15">
    <location>
        <begin position="536"/>
        <end position="606"/>
    </location>
</feature>
<dbReference type="GO" id="GO:0040029">
    <property type="term" value="P:epigenetic regulation of gene expression"/>
    <property type="evidence" value="ECO:0007669"/>
    <property type="project" value="UniProtKB-ARBA"/>
</dbReference>
<gene>
    <name evidence="17" type="primary">KAT2A</name>
    <name evidence="17" type="synonym">kat2a</name>
</gene>
<evidence type="ECO:0000256" key="4">
    <source>
        <dbReference type="ARBA" id="ARBA00013184"/>
    </source>
</evidence>
<dbReference type="SUPFAM" id="SSF55729">
    <property type="entry name" value="Acyl-CoA N-acyltransferases (Nat)"/>
    <property type="match status" value="1"/>
</dbReference>
<dbReference type="SMART" id="SM00297">
    <property type="entry name" value="BROMO"/>
    <property type="match status" value="1"/>
</dbReference>
<dbReference type="EC" id="2.3.1.48" evidence="4"/>
<dbReference type="Pfam" id="PF00439">
    <property type="entry name" value="Bromodomain"/>
    <property type="match status" value="1"/>
</dbReference>
<feature type="region of interest" description="Disordered" evidence="14">
    <location>
        <begin position="206"/>
        <end position="225"/>
    </location>
</feature>
<dbReference type="Proteomes" id="UP000694546">
    <property type="component" value="Chromosome 2"/>
</dbReference>
<dbReference type="InterPro" id="IPR037800">
    <property type="entry name" value="GCN5"/>
</dbReference>